<feature type="region of interest" description="Disordered" evidence="11">
    <location>
        <begin position="113"/>
        <end position="162"/>
    </location>
</feature>
<keyword evidence="3" id="KW-0747">Spliceosome</keyword>
<evidence type="ECO:0000256" key="8">
    <source>
        <dbReference type="ARBA" id="ARBA00034837"/>
    </source>
</evidence>
<dbReference type="SMART" id="SM00717">
    <property type="entry name" value="SANT"/>
    <property type="match status" value="2"/>
</dbReference>
<dbReference type="OrthoDB" id="1410009at2759"/>
<evidence type="ECO:0000256" key="7">
    <source>
        <dbReference type="ARBA" id="ARBA00023242"/>
    </source>
</evidence>
<dbReference type="eggNOG" id="KOG0050">
    <property type="taxonomic scope" value="Eukaryota"/>
</dbReference>
<evidence type="ECO:0000256" key="11">
    <source>
        <dbReference type="SAM" id="MobiDB-lite"/>
    </source>
</evidence>
<keyword evidence="2" id="KW-0507">mRNA processing</keyword>
<dbReference type="PANTHER" id="PTHR45885">
    <property type="entry name" value="CELL DIVISION CYCLE 5-LIKE PROTEIN"/>
    <property type="match status" value="1"/>
</dbReference>
<feature type="domain" description="Myb-like" evidence="12">
    <location>
        <begin position="55"/>
        <end position="104"/>
    </location>
</feature>
<feature type="domain" description="HTH myb-type" evidence="13">
    <location>
        <begin position="3"/>
        <end position="58"/>
    </location>
</feature>
<dbReference type="GO" id="GO:0003677">
    <property type="term" value="F:DNA binding"/>
    <property type="evidence" value="ECO:0007669"/>
    <property type="project" value="UniProtKB-KW"/>
</dbReference>
<keyword evidence="5" id="KW-0238">DNA-binding</keyword>
<keyword evidence="7" id="KW-0539">Nucleus</keyword>
<dbReference type="InterPro" id="IPR001005">
    <property type="entry name" value="SANT/Myb"/>
</dbReference>
<dbReference type="STRING" id="743788.S8FK14"/>
<dbReference type="PROSITE" id="PS50090">
    <property type="entry name" value="MYB_LIKE"/>
    <property type="match status" value="2"/>
</dbReference>
<dbReference type="Proteomes" id="UP000015241">
    <property type="component" value="Unassembled WGS sequence"/>
</dbReference>
<dbReference type="InterPro" id="IPR021786">
    <property type="entry name" value="Cdc5p/Cef1_C"/>
</dbReference>
<proteinExistence type="inferred from homology"/>
<dbReference type="FunFam" id="1.10.10.60:FF:000021">
    <property type="entry name" value="CDC5 cell division cycle 5-like"/>
    <property type="match status" value="1"/>
</dbReference>
<evidence type="ECO:0000313" key="14">
    <source>
        <dbReference type="EMBL" id="EPT01756.1"/>
    </source>
</evidence>
<dbReference type="EMBL" id="KE504139">
    <property type="protein sequence ID" value="EPT01756.1"/>
    <property type="molecule type" value="Genomic_DNA"/>
</dbReference>
<reference evidence="14 15" key="1">
    <citation type="journal article" date="2012" name="Science">
        <title>The Paleozoic origin of enzymatic lignin decomposition reconstructed from 31 fungal genomes.</title>
        <authorList>
            <person name="Floudas D."/>
            <person name="Binder M."/>
            <person name="Riley R."/>
            <person name="Barry K."/>
            <person name="Blanchette R.A."/>
            <person name="Henrissat B."/>
            <person name="Martinez A.T."/>
            <person name="Otillar R."/>
            <person name="Spatafora J.W."/>
            <person name="Yadav J.S."/>
            <person name="Aerts A."/>
            <person name="Benoit I."/>
            <person name="Boyd A."/>
            <person name="Carlson A."/>
            <person name="Copeland A."/>
            <person name="Coutinho P.M."/>
            <person name="de Vries R.P."/>
            <person name="Ferreira P."/>
            <person name="Findley K."/>
            <person name="Foster B."/>
            <person name="Gaskell J."/>
            <person name="Glotzer D."/>
            <person name="Gorecki P."/>
            <person name="Heitman J."/>
            <person name="Hesse C."/>
            <person name="Hori C."/>
            <person name="Igarashi K."/>
            <person name="Jurgens J.A."/>
            <person name="Kallen N."/>
            <person name="Kersten P."/>
            <person name="Kohler A."/>
            <person name="Kuees U."/>
            <person name="Kumar T.K.A."/>
            <person name="Kuo A."/>
            <person name="LaButti K."/>
            <person name="Larrondo L.F."/>
            <person name="Lindquist E."/>
            <person name="Ling A."/>
            <person name="Lombard V."/>
            <person name="Lucas S."/>
            <person name="Lundell T."/>
            <person name="Martin R."/>
            <person name="McLaughlin D.J."/>
            <person name="Morgenstern I."/>
            <person name="Morin E."/>
            <person name="Murat C."/>
            <person name="Nagy L.G."/>
            <person name="Nolan M."/>
            <person name="Ohm R.A."/>
            <person name="Patyshakuliyeva A."/>
            <person name="Rokas A."/>
            <person name="Ruiz-Duenas F.J."/>
            <person name="Sabat G."/>
            <person name="Salamov A."/>
            <person name="Samejima M."/>
            <person name="Schmutz J."/>
            <person name="Slot J.C."/>
            <person name="St John F."/>
            <person name="Stenlid J."/>
            <person name="Sun H."/>
            <person name="Sun S."/>
            <person name="Syed K."/>
            <person name="Tsang A."/>
            <person name="Wiebenga A."/>
            <person name="Young D."/>
            <person name="Pisabarro A."/>
            <person name="Eastwood D.C."/>
            <person name="Martin F."/>
            <person name="Cullen D."/>
            <person name="Grigoriev I.V."/>
            <person name="Hibbett D.S."/>
        </authorList>
    </citation>
    <scope>NUCLEOTIDE SEQUENCE</scope>
    <source>
        <strain evidence="15">FP-58527</strain>
    </source>
</reference>
<dbReference type="HOGENOM" id="CLU_009082_0_0_1"/>
<evidence type="ECO:0000259" key="13">
    <source>
        <dbReference type="PROSITE" id="PS51294"/>
    </source>
</evidence>
<keyword evidence="4" id="KW-0677">Repeat</keyword>
<dbReference type="InterPro" id="IPR017930">
    <property type="entry name" value="Myb_dom"/>
</dbReference>
<feature type="compositionally biased region" description="Basic and acidic residues" evidence="11">
    <location>
        <begin position="129"/>
        <end position="152"/>
    </location>
</feature>
<dbReference type="InterPro" id="IPR009057">
    <property type="entry name" value="Homeodomain-like_sf"/>
</dbReference>
<feature type="coiled-coil region" evidence="10">
    <location>
        <begin position="777"/>
        <end position="833"/>
    </location>
</feature>
<feature type="domain" description="HTH myb-type" evidence="13">
    <location>
        <begin position="59"/>
        <end position="108"/>
    </location>
</feature>
<evidence type="ECO:0000256" key="3">
    <source>
        <dbReference type="ARBA" id="ARBA00022728"/>
    </source>
</evidence>
<keyword evidence="6" id="KW-0508">mRNA splicing</keyword>
<dbReference type="GO" id="GO:0005681">
    <property type="term" value="C:spliceosomal complex"/>
    <property type="evidence" value="ECO:0007669"/>
    <property type="project" value="UniProtKB-KW"/>
</dbReference>
<feature type="compositionally biased region" description="Basic and acidic residues" evidence="11">
    <location>
        <begin position="254"/>
        <end position="281"/>
    </location>
</feature>
<evidence type="ECO:0000256" key="2">
    <source>
        <dbReference type="ARBA" id="ARBA00022664"/>
    </source>
</evidence>
<dbReference type="GO" id="GO:0000398">
    <property type="term" value="P:mRNA splicing, via spliceosome"/>
    <property type="evidence" value="ECO:0007669"/>
    <property type="project" value="InterPro"/>
</dbReference>
<evidence type="ECO:0000256" key="4">
    <source>
        <dbReference type="ARBA" id="ARBA00022737"/>
    </source>
</evidence>
<keyword evidence="10" id="KW-0175">Coiled coil</keyword>
<evidence type="ECO:0000256" key="6">
    <source>
        <dbReference type="ARBA" id="ARBA00023187"/>
    </source>
</evidence>
<dbReference type="InParanoid" id="S8FK14"/>
<dbReference type="SUPFAM" id="SSF46689">
    <property type="entry name" value="Homeodomain-like"/>
    <property type="match status" value="1"/>
</dbReference>
<evidence type="ECO:0000256" key="5">
    <source>
        <dbReference type="ARBA" id="ARBA00023125"/>
    </source>
</evidence>
<dbReference type="CDD" id="cd00167">
    <property type="entry name" value="SANT"/>
    <property type="match status" value="1"/>
</dbReference>
<dbReference type="FunCoup" id="S8FK14">
    <property type="interactions" value="699"/>
</dbReference>
<feature type="region of interest" description="Disordered" evidence="11">
    <location>
        <begin position="232"/>
        <end position="291"/>
    </location>
</feature>
<evidence type="ECO:0000259" key="12">
    <source>
        <dbReference type="PROSITE" id="PS50090"/>
    </source>
</evidence>
<keyword evidence="15" id="KW-1185">Reference proteome</keyword>
<dbReference type="InterPro" id="IPR047240">
    <property type="entry name" value="SANT_CDC5L_II"/>
</dbReference>
<gene>
    <name evidence="14" type="ORF">FOMPIDRAFT_1160973</name>
</gene>
<evidence type="ECO:0000256" key="1">
    <source>
        <dbReference type="ARBA" id="ARBA00010506"/>
    </source>
</evidence>
<name>S8FK14_FOMSC</name>
<dbReference type="PANTHER" id="PTHR45885:SF1">
    <property type="entry name" value="CELL DIVISION CYCLE 5-LIKE PROTEIN"/>
    <property type="match status" value="1"/>
</dbReference>
<dbReference type="GO" id="GO:0000974">
    <property type="term" value="C:Prp19 complex"/>
    <property type="evidence" value="ECO:0007669"/>
    <property type="project" value="InterPro"/>
</dbReference>
<comment type="similarity">
    <text evidence="1">Belongs to the CEF1 family.</text>
</comment>
<sequence length="839" mass="93430">MVRIIIKGGVWKNTEDEVLKAAIAKYGKNQWARISSLLVRKTPKQCKARWYEWLDPSIKKTEWSKTEDEKLLHLAKLMPTQWRTIAPIVGRTATQCLERYQKLLDEAEAKEHEELGLAGPGGEAGPSADDVRRLRPGEIDPDPETKPARPDPIDMDEDEKEMLSEARARLANTQGKKAKRKARERQLEEARRLAVLQKKRELKAAGIIMRHKTKKKGMDYNADIPFEKKPAAGFYDTSDEQARETTAPVGQSLRRLEGKRKADDQEEERRKRQRQAKEKEGGGGAPHQTKFVAARDAQIQKLKEAESIGRRRKLELPPAQVGEAELEDIVKIGQAGEQAKALVAGGSEASNRLLSDYEGLERARMARTPRTQAQHDNVMSEALNLRNMMAAQTPLLGDENTPIHTDPSGGTGFEGATPRHQVAVTPNPLATPMHAGADVAATPRDMQATPGAALMRTPMGDTLSINNARYGSVGDTPRDQRMRMTSAKRALKAGFMSLPKPENNFELLVPDEEDAQDEEARALAEEDAGDRDARLRRLREEEERKALARRSQAVQRGLPRPANVDIERLLQDLSLDEEPSELADAEKVVHEELVQLLHHDAIAHPVPGTAHPGSTRSLYDMPPDDVMDAAKSAVQDELAGALGYPGANEEQLRQGILAISGQDEVNETLSWAHIRQQLVYDAASKTWVEPSTLSEAERIRGYTAQLDESRQGMAKEASKAAKAEKKLNITLGGYQGRSKALTKRIADAFHEMQKVKVDYESFARLQTNENALGPVRVSALKEEVEKLERRERNLQERYAELETERRESQDRVAALEEKLMAEAEELNEAALAEMGEATA</sequence>
<dbReference type="Pfam" id="PF13921">
    <property type="entry name" value="Myb_DNA-bind_6"/>
    <property type="match status" value="1"/>
</dbReference>
<evidence type="ECO:0000256" key="10">
    <source>
        <dbReference type="SAM" id="Coils"/>
    </source>
</evidence>
<dbReference type="PROSITE" id="PS51294">
    <property type="entry name" value="HTH_MYB"/>
    <property type="match status" value="2"/>
</dbReference>
<dbReference type="AlphaFoldDB" id="S8FK14"/>
<evidence type="ECO:0000256" key="9">
    <source>
        <dbReference type="ARBA" id="ARBA00069095"/>
    </source>
</evidence>
<organism evidence="14 15">
    <name type="scientific">Fomitopsis schrenkii</name>
    <name type="common">Brown rot fungus</name>
    <dbReference type="NCBI Taxonomy" id="2126942"/>
    <lineage>
        <taxon>Eukaryota</taxon>
        <taxon>Fungi</taxon>
        <taxon>Dikarya</taxon>
        <taxon>Basidiomycota</taxon>
        <taxon>Agaricomycotina</taxon>
        <taxon>Agaricomycetes</taxon>
        <taxon>Polyporales</taxon>
        <taxon>Fomitopsis</taxon>
    </lineage>
</organism>
<accession>S8FK14</accession>
<dbReference type="InterPro" id="IPR047242">
    <property type="entry name" value="CDC5L/Cef1"/>
</dbReference>
<protein>
    <recommendedName>
        <fullName evidence="8">Pre-mRNA-splicing factor CEF1</fullName>
    </recommendedName>
    <alternativeName>
        <fullName evidence="9">Pre-mRNA-splicing factor cef1</fullName>
    </alternativeName>
</protein>
<dbReference type="Gene3D" id="1.10.10.60">
    <property type="entry name" value="Homeodomain-like"/>
    <property type="match status" value="2"/>
</dbReference>
<feature type="domain" description="Myb-like" evidence="12">
    <location>
        <begin position="3"/>
        <end position="54"/>
    </location>
</feature>
<dbReference type="Pfam" id="PF11831">
    <property type="entry name" value="Myb_Cef"/>
    <property type="match status" value="1"/>
</dbReference>
<dbReference type="CDD" id="cd11659">
    <property type="entry name" value="SANT_CDC5_II"/>
    <property type="match status" value="1"/>
</dbReference>
<evidence type="ECO:0000313" key="15">
    <source>
        <dbReference type="Proteomes" id="UP000015241"/>
    </source>
</evidence>